<organism evidence="1 2">
    <name type="scientific">Trichogramma kaykai</name>
    <dbReference type="NCBI Taxonomy" id="54128"/>
    <lineage>
        <taxon>Eukaryota</taxon>
        <taxon>Metazoa</taxon>
        <taxon>Ecdysozoa</taxon>
        <taxon>Arthropoda</taxon>
        <taxon>Hexapoda</taxon>
        <taxon>Insecta</taxon>
        <taxon>Pterygota</taxon>
        <taxon>Neoptera</taxon>
        <taxon>Endopterygota</taxon>
        <taxon>Hymenoptera</taxon>
        <taxon>Apocrita</taxon>
        <taxon>Proctotrupomorpha</taxon>
        <taxon>Chalcidoidea</taxon>
        <taxon>Trichogrammatidae</taxon>
        <taxon>Trichogramma</taxon>
    </lineage>
</organism>
<comment type="caution">
    <text evidence="1">The sequence shown here is derived from an EMBL/GenBank/DDBJ whole genome shotgun (WGS) entry which is preliminary data.</text>
</comment>
<dbReference type="Proteomes" id="UP001627154">
    <property type="component" value="Unassembled WGS sequence"/>
</dbReference>
<accession>A0ABD2WSC9</accession>
<evidence type="ECO:0000313" key="1">
    <source>
        <dbReference type="EMBL" id="KAL3395919.1"/>
    </source>
</evidence>
<keyword evidence="2" id="KW-1185">Reference proteome</keyword>
<dbReference type="EMBL" id="JBJJXI010000076">
    <property type="protein sequence ID" value="KAL3395919.1"/>
    <property type="molecule type" value="Genomic_DNA"/>
</dbReference>
<reference evidence="1 2" key="1">
    <citation type="journal article" date="2024" name="bioRxiv">
        <title>A reference genome for Trichogramma kaykai: A tiny desert-dwelling parasitoid wasp with competing sex-ratio distorters.</title>
        <authorList>
            <person name="Culotta J."/>
            <person name="Lindsey A.R."/>
        </authorList>
    </citation>
    <scope>NUCLEOTIDE SEQUENCE [LARGE SCALE GENOMIC DNA]</scope>
    <source>
        <strain evidence="1 2">KSX58</strain>
    </source>
</reference>
<dbReference type="AlphaFoldDB" id="A0ABD2WSC9"/>
<name>A0ABD2WSC9_9HYME</name>
<proteinExistence type="predicted"/>
<sequence>MLIKTDNSDFVPQEFAILNFYGETVCFAWKGEEFVVFLYEYNDSSTPELNVLRAPSNIRDIRSYGERVFFLCHKTGIYKFNKNSEFSCVSKSGIEMGINFYEVFTIQDGYLCLDDKKQKTSKQLFTFKINITNGIEVLLINSDSTDESFYRNLIGNKCNNFNSLCLISHENKLYKLAGQNSTIQVMYYCDGLITGMKLVNNNSKNVGVILKTDGNYVIFINIRNNKLQYDKILLSSTVQSYYAVTDGPIFLLIYCDGEKTYYCRKLLTSYSIEDVRIENKHFYSFKLYKSVYVIFLNDQKEIFQLDIKKFKQDYVESITNFVPLEQNMLHGLDRIMAEIFSKTLQLQKLKEQVLEKEEQLKRINIFISKQNIKFCPDEKVVRMSEHTFLVSNFKKSLPKNSLIVKQLKNRGKTMFAVKIVNDFNTIVEMPVQIPNLSSKIRTSNDLISYQSDGGIWCLIRNYTRDPVLSKSAKFHLSSEKTNFVKHKLVVLREMMKDNKITMEALSKLKNELREQISMS</sequence>
<evidence type="ECO:0000313" key="2">
    <source>
        <dbReference type="Proteomes" id="UP001627154"/>
    </source>
</evidence>
<gene>
    <name evidence="1" type="ORF">TKK_010076</name>
</gene>
<protein>
    <submittedName>
        <fullName evidence="1">Uncharacterized protein</fullName>
    </submittedName>
</protein>